<keyword evidence="3 4" id="KW-0998">Cell outer membrane</keyword>
<dbReference type="EMBL" id="FOXP01000005">
    <property type="protein sequence ID" value="SFP67522.1"/>
    <property type="molecule type" value="Genomic_DNA"/>
</dbReference>
<evidence type="ECO:0000256" key="5">
    <source>
        <dbReference type="SAM" id="MobiDB-lite"/>
    </source>
</evidence>
<reference evidence="7 8" key="1">
    <citation type="submission" date="2016-10" db="EMBL/GenBank/DDBJ databases">
        <authorList>
            <person name="de Groot N.N."/>
        </authorList>
    </citation>
    <scope>NUCLEOTIDE SEQUENCE [LARGE SCALE GENOMIC DNA]</scope>
    <source>
        <strain evidence="7 8">CGMCC 1.9113</strain>
    </source>
</reference>
<dbReference type="GO" id="GO:0009279">
    <property type="term" value="C:cell outer membrane"/>
    <property type="evidence" value="ECO:0007669"/>
    <property type="project" value="UniProtKB-SubCell"/>
</dbReference>
<dbReference type="CDD" id="cd15830">
    <property type="entry name" value="BamD"/>
    <property type="match status" value="1"/>
</dbReference>
<proteinExistence type="inferred from homology"/>
<comment type="function">
    <text evidence="4">Part of the outer membrane protein assembly complex, which is involved in assembly and insertion of beta-barrel proteins into the outer membrane.</text>
</comment>
<comment type="subcellular location">
    <subcellularLocation>
        <location evidence="4">Cell outer membrane</location>
    </subcellularLocation>
</comment>
<dbReference type="GO" id="GO:0043165">
    <property type="term" value="P:Gram-negative-bacterium-type cell outer membrane assembly"/>
    <property type="evidence" value="ECO:0007669"/>
    <property type="project" value="UniProtKB-UniRule"/>
</dbReference>
<dbReference type="RefSeq" id="WP_093332971.1">
    <property type="nucleotide sequence ID" value="NZ_FOXP01000005.1"/>
</dbReference>
<dbReference type="InterPro" id="IPR017689">
    <property type="entry name" value="BamD"/>
</dbReference>
<dbReference type="HAMAP" id="MF_00922">
    <property type="entry name" value="OM_assembly_BamD"/>
    <property type="match status" value="1"/>
</dbReference>
<name>A0A1I5S9Y4_9SPHN</name>
<dbReference type="InterPro" id="IPR039565">
    <property type="entry name" value="BamD-like"/>
</dbReference>
<evidence type="ECO:0000259" key="6">
    <source>
        <dbReference type="Pfam" id="PF13525"/>
    </source>
</evidence>
<comment type="similarity">
    <text evidence="4">Belongs to the BamD family.</text>
</comment>
<comment type="subunit">
    <text evidence="4">Part of the Bam complex.</text>
</comment>
<dbReference type="NCBIfam" id="TIGR03302">
    <property type="entry name" value="OM_YfiO"/>
    <property type="match status" value="1"/>
</dbReference>
<feature type="region of interest" description="Disordered" evidence="5">
    <location>
        <begin position="264"/>
        <end position="330"/>
    </location>
</feature>
<dbReference type="Proteomes" id="UP000199586">
    <property type="component" value="Unassembled WGS sequence"/>
</dbReference>
<evidence type="ECO:0000313" key="8">
    <source>
        <dbReference type="Proteomes" id="UP000199586"/>
    </source>
</evidence>
<evidence type="ECO:0000256" key="4">
    <source>
        <dbReference type="HAMAP-Rule" id="MF_00922"/>
    </source>
</evidence>
<feature type="domain" description="Outer membrane lipoprotein BamD-like" evidence="6">
    <location>
        <begin position="42"/>
        <end position="232"/>
    </location>
</feature>
<dbReference type="OrthoDB" id="9804044at2"/>
<keyword evidence="2 4" id="KW-0472">Membrane</keyword>
<gene>
    <name evidence="4" type="primary">bamD</name>
    <name evidence="7" type="ORF">SAMN04488241_10577</name>
</gene>
<dbReference type="STRING" id="634430.SAMN04488241_10577"/>
<dbReference type="GO" id="GO:0051205">
    <property type="term" value="P:protein insertion into membrane"/>
    <property type="evidence" value="ECO:0007669"/>
    <property type="project" value="UniProtKB-UniRule"/>
</dbReference>
<feature type="signal peptide" evidence="4">
    <location>
        <begin position="1"/>
        <end position="17"/>
    </location>
</feature>
<evidence type="ECO:0000256" key="1">
    <source>
        <dbReference type="ARBA" id="ARBA00022729"/>
    </source>
</evidence>
<evidence type="ECO:0000313" key="7">
    <source>
        <dbReference type="EMBL" id="SFP67522.1"/>
    </source>
</evidence>
<evidence type="ECO:0000256" key="3">
    <source>
        <dbReference type="ARBA" id="ARBA00023237"/>
    </source>
</evidence>
<dbReference type="Pfam" id="PF13525">
    <property type="entry name" value="YfiO"/>
    <property type="match status" value="1"/>
</dbReference>
<dbReference type="Gene3D" id="1.25.40.10">
    <property type="entry name" value="Tetratricopeptide repeat domain"/>
    <property type="match status" value="1"/>
</dbReference>
<evidence type="ECO:0000256" key="2">
    <source>
        <dbReference type="ARBA" id="ARBA00023136"/>
    </source>
</evidence>
<accession>A0A1I5S9Y4</accession>
<protein>
    <recommendedName>
        <fullName evidence="4">Outer membrane protein assembly factor BamD</fullName>
    </recommendedName>
</protein>
<sequence length="330" mass="36358" precursor="true">MRILRSRPLHLALIAAAALPVAGCARRGSQADIPYVARDVGTLYTTAKRRLDQGRYKEAAQLFDEVERQHPYSIWARRAQLMSAFSYYLAKDYTQSIQSAQRFISVHPGNRDAPYAYYLVALGYYEQIQDVTRDQKITRQALDALGELNRRYPNTRYASDARLKIDLVNDHLAGKEMEIGRFYEARGQWLAANMRFRTVIDQYQTTTHAPEALLRQTETYLQLGLRGEAQKSAAVLGRNYPGSDWYQRAYKIMSDNPVKPIAPVPAGTPIVPDGTPAALPKSLPGESSDEPRAAQPAGTPAPVAADPATSATTVGPNPVAGTPASTAPQP</sequence>
<feature type="chain" id="PRO_5011801729" description="Outer membrane protein assembly factor BamD" evidence="4">
    <location>
        <begin position="18"/>
        <end position="330"/>
    </location>
</feature>
<dbReference type="AlphaFoldDB" id="A0A1I5S9Y4"/>
<organism evidence="7 8">
    <name type="scientific">Sphingomonas rubra</name>
    <dbReference type="NCBI Taxonomy" id="634430"/>
    <lineage>
        <taxon>Bacteria</taxon>
        <taxon>Pseudomonadati</taxon>
        <taxon>Pseudomonadota</taxon>
        <taxon>Alphaproteobacteria</taxon>
        <taxon>Sphingomonadales</taxon>
        <taxon>Sphingomonadaceae</taxon>
        <taxon>Sphingomonas</taxon>
    </lineage>
</organism>
<dbReference type="SUPFAM" id="SSF48452">
    <property type="entry name" value="TPR-like"/>
    <property type="match status" value="1"/>
</dbReference>
<dbReference type="InterPro" id="IPR011990">
    <property type="entry name" value="TPR-like_helical_dom_sf"/>
</dbReference>
<keyword evidence="8" id="KW-1185">Reference proteome</keyword>
<keyword evidence="1 4" id="KW-0732">Signal</keyword>